<dbReference type="Proteomes" id="UP000823775">
    <property type="component" value="Unassembled WGS sequence"/>
</dbReference>
<evidence type="ECO:0000313" key="1">
    <source>
        <dbReference type="EMBL" id="MCD9643978.1"/>
    </source>
</evidence>
<protein>
    <submittedName>
        <fullName evidence="1">Uncharacterized protein</fullName>
    </submittedName>
</protein>
<evidence type="ECO:0000313" key="2">
    <source>
        <dbReference type="Proteomes" id="UP000823775"/>
    </source>
</evidence>
<reference evidence="1 2" key="1">
    <citation type="journal article" date="2021" name="BMC Genomics">
        <title>Datura genome reveals duplications of psychoactive alkaloid biosynthetic genes and high mutation rate following tissue culture.</title>
        <authorList>
            <person name="Rajewski A."/>
            <person name="Carter-House D."/>
            <person name="Stajich J."/>
            <person name="Litt A."/>
        </authorList>
    </citation>
    <scope>NUCLEOTIDE SEQUENCE [LARGE SCALE GENOMIC DNA]</scope>
    <source>
        <strain evidence="1">AR-01</strain>
    </source>
</reference>
<accession>A0ABS8V9V0</accession>
<feature type="non-terminal residue" evidence="1">
    <location>
        <position position="53"/>
    </location>
</feature>
<name>A0ABS8V9V0_DATST</name>
<proteinExistence type="predicted"/>
<gene>
    <name evidence="1" type="ORF">HAX54_031890</name>
</gene>
<comment type="caution">
    <text evidence="1">The sequence shown here is derived from an EMBL/GenBank/DDBJ whole genome shotgun (WGS) entry which is preliminary data.</text>
</comment>
<sequence length="53" mass="6141">ERVQELHDFSKHGEECLDKGVLGDNRSLAYLLSNRHCFDKVLKEPKKANLDDE</sequence>
<organism evidence="1 2">
    <name type="scientific">Datura stramonium</name>
    <name type="common">Jimsonweed</name>
    <name type="synonym">Common thornapple</name>
    <dbReference type="NCBI Taxonomy" id="4076"/>
    <lineage>
        <taxon>Eukaryota</taxon>
        <taxon>Viridiplantae</taxon>
        <taxon>Streptophyta</taxon>
        <taxon>Embryophyta</taxon>
        <taxon>Tracheophyta</taxon>
        <taxon>Spermatophyta</taxon>
        <taxon>Magnoliopsida</taxon>
        <taxon>eudicotyledons</taxon>
        <taxon>Gunneridae</taxon>
        <taxon>Pentapetalae</taxon>
        <taxon>asterids</taxon>
        <taxon>lamiids</taxon>
        <taxon>Solanales</taxon>
        <taxon>Solanaceae</taxon>
        <taxon>Solanoideae</taxon>
        <taxon>Datureae</taxon>
        <taxon>Datura</taxon>
    </lineage>
</organism>
<feature type="non-terminal residue" evidence="1">
    <location>
        <position position="1"/>
    </location>
</feature>
<keyword evidence="2" id="KW-1185">Reference proteome</keyword>
<dbReference type="EMBL" id="JACEIK010004045">
    <property type="protein sequence ID" value="MCD9643978.1"/>
    <property type="molecule type" value="Genomic_DNA"/>
</dbReference>